<sequence>MKLEQKIPPLILVVIFATCMFFTAKACIDFTLFYSFNLVAFLIFLFIGLLFILSGVVAFKKHKTTVNPVNTDNVSTLVNSGIYKYTRNPMYVGMLSVLIGYVIYLANPLNVIFIALFILYMNKYQISPEEEFLSKLFGSSYISYSQKVRRWL</sequence>
<dbReference type="STRING" id="1122207.MUS1_08290"/>
<dbReference type="EMBL" id="JAMB01000002">
    <property type="protein sequence ID" value="ETX11928.1"/>
    <property type="molecule type" value="Genomic_DNA"/>
</dbReference>
<evidence type="ECO:0000256" key="4">
    <source>
        <dbReference type="ARBA" id="ARBA00023136"/>
    </source>
</evidence>
<evidence type="ECO:0000256" key="3">
    <source>
        <dbReference type="ARBA" id="ARBA00022989"/>
    </source>
</evidence>
<comment type="subcellular location">
    <subcellularLocation>
        <location evidence="1">Endomembrane system</location>
        <topology evidence="1">Multi-pass membrane protein</topology>
    </subcellularLocation>
</comment>
<feature type="transmembrane region" description="Helical" evidence="5">
    <location>
        <begin position="36"/>
        <end position="59"/>
    </location>
</feature>
<gene>
    <name evidence="6" type="ORF">MUS1_08290</name>
</gene>
<evidence type="ECO:0000313" key="7">
    <source>
        <dbReference type="Proteomes" id="UP000054058"/>
    </source>
</evidence>
<dbReference type="GO" id="GO:0008168">
    <property type="term" value="F:methyltransferase activity"/>
    <property type="evidence" value="ECO:0007669"/>
    <property type="project" value="UniProtKB-KW"/>
</dbReference>
<organism evidence="6 7">
    <name type="scientific">Marinomonas ushuaiensis DSM 15871</name>
    <dbReference type="NCBI Taxonomy" id="1122207"/>
    <lineage>
        <taxon>Bacteria</taxon>
        <taxon>Pseudomonadati</taxon>
        <taxon>Pseudomonadota</taxon>
        <taxon>Gammaproteobacteria</taxon>
        <taxon>Oceanospirillales</taxon>
        <taxon>Oceanospirillaceae</taxon>
        <taxon>Marinomonas</taxon>
    </lineage>
</organism>
<keyword evidence="6" id="KW-0489">Methyltransferase</keyword>
<evidence type="ECO:0000256" key="1">
    <source>
        <dbReference type="ARBA" id="ARBA00004127"/>
    </source>
</evidence>
<keyword evidence="3 5" id="KW-1133">Transmembrane helix</keyword>
<comment type="caution">
    <text evidence="6">The sequence shown here is derived from an EMBL/GenBank/DDBJ whole genome shotgun (WGS) entry which is preliminary data.</text>
</comment>
<evidence type="ECO:0000256" key="5">
    <source>
        <dbReference type="SAM" id="Phobius"/>
    </source>
</evidence>
<accession>X7E9Z4</accession>
<dbReference type="InterPro" id="IPR007318">
    <property type="entry name" value="Phopholipid_MeTrfase"/>
</dbReference>
<dbReference type="GO" id="GO:0032259">
    <property type="term" value="P:methylation"/>
    <property type="evidence" value="ECO:0007669"/>
    <property type="project" value="UniProtKB-KW"/>
</dbReference>
<dbReference type="Gene3D" id="1.20.120.1630">
    <property type="match status" value="1"/>
</dbReference>
<dbReference type="Pfam" id="PF04191">
    <property type="entry name" value="PEMT"/>
    <property type="match status" value="1"/>
</dbReference>
<evidence type="ECO:0000256" key="2">
    <source>
        <dbReference type="ARBA" id="ARBA00022692"/>
    </source>
</evidence>
<keyword evidence="2 5" id="KW-0812">Transmembrane</keyword>
<dbReference type="AlphaFoldDB" id="X7E9Z4"/>
<dbReference type="GO" id="GO:0012505">
    <property type="term" value="C:endomembrane system"/>
    <property type="evidence" value="ECO:0007669"/>
    <property type="project" value="UniProtKB-SubCell"/>
</dbReference>
<dbReference type="PANTHER" id="PTHR12714">
    <property type="entry name" value="PROTEIN-S ISOPRENYLCYSTEINE O-METHYLTRANSFERASE"/>
    <property type="match status" value="1"/>
</dbReference>
<keyword evidence="4 5" id="KW-0472">Membrane</keyword>
<dbReference type="RefSeq" id="WP_036159677.1">
    <property type="nucleotide sequence ID" value="NZ_JAMB01000002.1"/>
</dbReference>
<reference evidence="6 7" key="1">
    <citation type="submission" date="2014-01" db="EMBL/GenBank/DDBJ databases">
        <title>Marinomonas ushuaiensis DSM 15871 Genome Sequencing.</title>
        <authorList>
            <person name="Lai Q."/>
            <person name="Shao Z.S."/>
        </authorList>
    </citation>
    <scope>NUCLEOTIDE SEQUENCE [LARGE SCALE GENOMIC DNA]</scope>
    <source>
        <strain evidence="6 7">DSM 15871</strain>
    </source>
</reference>
<feature type="transmembrane region" description="Helical" evidence="5">
    <location>
        <begin position="91"/>
        <end position="120"/>
    </location>
</feature>
<keyword evidence="6" id="KW-0808">Transferase</keyword>
<proteinExistence type="predicted"/>
<evidence type="ECO:0000313" key="6">
    <source>
        <dbReference type="EMBL" id="ETX11928.1"/>
    </source>
</evidence>
<keyword evidence="7" id="KW-1185">Reference proteome</keyword>
<dbReference type="PATRIC" id="fig|1122207.3.peg.972"/>
<dbReference type="Proteomes" id="UP000054058">
    <property type="component" value="Unassembled WGS sequence"/>
</dbReference>
<protein>
    <submittedName>
        <fullName evidence="6">Protein-S-isoprenylcysteine methyltransferase</fullName>
    </submittedName>
</protein>
<name>X7E9Z4_9GAMM</name>
<dbReference type="PANTHER" id="PTHR12714:SF24">
    <property type="entry name" value="SLR1182 PROTEIN"/>
    <property type="match status" value="1"/>
</dbReference>
<dbReference type="eggNOG" id="COG2020">
    <property type="taxonomic scope" value="Bacteria"/>
</dbReference>